<evidence type="ECO:0000259" key="1">
    <source>
        <dbReference type="Pfam" id="PF03466"/>
    </source>
</evidence>
<dbReference type="RefSeq" id="WP_160882849.1">
    <property type="nucleotide sequence ID" value="NZ_WURB01000001.1"/>
</dbReference>
<reference evidence="2 3" key="1">
    <citation type="submission" date="2019-12" db="EMBL/GenBank/DDBJ databases">
        <authorList>
            <person name="Yuan C.-G."/>
        </authorList>
    </citation>
    <scope>NUCLEOTIDE SEQUENCE [LARGE SCALE GENOMIC DNA]</scope>
    <source>
        <strain evidence="2 3">KCTC 23863</strain>
    </source>
</reference>
<dbReference type="AlphaFoldDB" id="A0A7X3MNF3"/>
<name>A0A7X3MNF3_9HYPH</name>
<gene>
    <name evidence="2" type="ORF">GR328_02070</name>
</gene>
<dbReference type="InterPro" id="IPR005119">
    <property type="entry name" value="LysR_subst-bd"/>
</dbReference>
<dbReference type="Pfam" id="PF03466">
    <property type="entry name" value="LysR_substrate"/>
    <property type="match status" value="1"/>
</dbReference>
<dbReference type="EMBL" id="WURB01000001">
    <property type="protein sequence ID" value="MXQ10259.1"/>
    <property type="molecule type" value="Genomic_DNA"/>
</dbReference>
<dbReference type="SUPFAM" id="SSF53850">
    <property type="entry name" value="Periplasmic binding protein-like II"/>
    <property type="match status" value="1"/>
</dbReference>
<evidence type="ECO:0000313" key="3">
    <source>
        <dbReference type="Proteomes" id="UP000436483"/>
    </source>
</evidence>
<organism evidence="2 3">
    <name type="scientific">Microvirga makkahensis</name>
    <dbReference type="NCBI Taxonomy" id="1128670"/>
    <lineage>
        <taxon>Bacteria</taxon>
        <taxon>Pseudomonadati</taxon>
        <taxon>Pseudomonadota</taxon>
        <taxon>Alphaproteobacteria</taxon>
        <taxon>Hyphomicrobiales</taxon>
        <taxon>Methylobacteriaceae</taxon>
        <taxon>Microvirga</taxon>
    </lineage>
</organism>
<dbReference type="OrthoDB" id="8479357at2"/>
<keyword evidence="3" id="KW-1185">Reference proteome</keyword>
<comment type="caution">
    <text evidence="2">The sequence shown here is derived from an EMBL/GenBank/DDBJ whole genome shotgun (WGS) entry which is preliminary data.</text>
</comment>
<reference evidence="2 3" key="2">
    <citation type="submission" date="2020-01" db="EMBL/GenBank/DDBJ databases">
        <title>Microvirga sp. nov., an arsenate reduction bacterium isolated from Tibet hotspring sediments.</title>
        <authorList>
            <person name="Xian W.-D."/>
            <person name="Li W.-J."/>
        </authorList>
    </citation>
    <scope>NUCLEOTIDE SEQUENCE [LARGE SCALE GENOMIC DNA]</scope>
    <source>
        <strain evidence="2 3">KCTC 23863</strain>
    </source>
</reference>
<protein>
    <recommendedName>
        <fullName evidence="1">LysR substrate-binding domain-containing protein</fullName>
    </recommendedName>
</protein>
<dbReference type="Proteomes" id="UP000436483">
    <property type="component" value="Unassembled WGS sequence"/>
</dbReference>
<accession>A0A7X3MNF3</accession>
<feature type="domain" description="LysR substrate-binding" evidence="1">
    <location>
        <begin position="11"/>
        <end position="71"/>
    </location>
</feature>
<sequence length="79" mass="8029">MLVFSTSGLAEYFGGSARVPPVSHQLRGTEAVKQAVEAGIGISLVLEAAVADEARAGSLRAIPLADPPLAQGVIRCLTG</sequence>
<evidence type="ECO:0000313" key="2">
    <source>
        <dbReference type="EMBL" id="MXQ10259.1"/>
    </source>
</evidence>
<dbReference type="Gene3D" id="3.40.190.10">
    <property type="entry name" value="Periplasmic binding protein-like II"/>
    <property type="match status" value="1"/>
</dbReference>
<proteinExistence type="predicted"/>